<sequence length="763" mass="86244">ARLYWYWRFVETSSVVLYPASLGCTPAGPTSSPSHPSRLIKLVYMSEVGQKRERENTGGIGSTREPKRRQDCEREASRERREEMVVGEVGGSVDPLDLLKEVKEGQEFPRLKERADLTLSVKEERVASGGYIGERERERDAQSGGVEVKEEHPPSLRVLNDLPLCVPVKYEGDAETELSITAIAEAHRATLNGLAPWIYSQNDASRVRECGAAMGQMVLDLCLAGKRERDLLSQLQEADSLCHTQAQRIQALELRVADLSEGVVPTSRAECEVAGGLDGPSVWEGESFLPSDEMGGADSDQIWSGVGDVLEDAPFFTEGAPLPHPHLYGKYETLSLGNNQILVANQPDRFHLFRFFIKTLVPGDSREGIADRTEERRDDGNGPSATLEEIMDVPDKVQYALSRDHFWVFVGGKVFLIRDVAFEMCVLDLDTRKWHVSEEPYRTIQPGLGITKHCVKGAFGFDGSVFLQVRTVPWLSTWRYDLDDESFTRVDYSEPILDYSLDLKPRHSPVELCGFAVEIGGVVYMPHSDRSLISIQTFRRMTDVDRETDRREIRKVAAERRKELESYGLSPTEQKASIEERQWEERVAELATEEYRWGEIHIPGPLPTPGPEYRSRSAILTCFAVGRYLVMFCAPHTDGSHYVARVGGDYTKVLVAYDTVSGETCEWGRILCRDGQAFQLAGVLIARRWCDYRVMTLDRGLVMQVPRFTEDTRVERPTLTGRNCMRWAVPAARPLRFVHHLDNGHPDWEPTTVEEYHWKNAKM</sequence>
<dbReference type="AlphaFoldDB" id="A0A9K3D1U9"/>
<keyword evidence="3" id="KW-1185">Reference proteome</keyword>
<feature type="region of interest" description="Disordered" evidence="1">
    <location>
        <begin position="51"/>
        <end position="87"/>
    </location>
</feature>
<comment type="caution">
    <text evidence="2">The sequence shown here is derived from an EMBL/GenBank/DDBJ whole genome shotgun (WGS) entry which is preliminary data.</text>
</comment>
<feature type="compositionally biased region" description="Basic and acidic residues" evidence="1">
    <location>
        <begin position="64"/>
        <end position="84"/>
    </location>
</feature>
<evidence type="ECO:0000313" key="3">
    <source>
        <dbReference type="Proteomes" id="UP000265618"/>
    </source>
</evidence>
<proteinExistence type="predicted"/>
<reference evidence="2 3" key="1">
    <citation type="journal article" date="2018" name="PLoS ONE">
        <title>The draft genome of Kipferlia bialata reveals reductive genome evolution in fornicate parasites.</title>
        <authorList>
            <person name="Tanifuji G."/>
            <person name="Takabayashi S."/>
            <person name="Kume K."/>
            <person name="Takagi M."/>
            <person name="Nakayama T."/>
            <person name="Kamikawa R."/>
            <person name="Inagaki Y."/>
            <person name="Hashimoto T."/>
        </authorList>
    </citation>
    <scope>NUCLEOTIDE SEQUENCE [LARGE SCALE GENOMIC DNA]</scope>
    <source>
        <strain evidence="2">NY0173</strain>
    </source>
</reference>
<gene>
    <name evidence="2" type="ORF">KIPB_007810</name>
</gene>
<dbReference type="EMBL" id="BDIP01002276">
    <property type="protein sequence ID" value="GIQ86035.1"/>
    <property type="molecule type" value="Genomic_DNA"/>
</dbReference>
<organism evidence="2 3">
    <name type="scientific">Kipferlia bialata</name>
    <dbReference type="NCBI Taxonomy" id="797122"/>
    <lineage>
        <taxon>Eukaryota</taxon>
        <taxon>Metamonada</taxon>
        <taxon>Carpediemonas-like organisms</taxon>
        <taxon>Kipferlia</taxon>
    </lineage>
</organism>
<protein>
    <submittedName>
        <fullName evidence="2">Uncharacterized protein</fullName>
    </submittedName>
</protein>
<name>A0A9K3D1U9_9EUKA</name>
<evidence type="ECO:0000313" key="2">
    <source>
        <dbReference type="EMBL" id="GIQ86035.1"/>
    </source>
</evidence>
<feature type="non-terminal residue" evidence="2">
    <location>
        <position position="1"/>
    </location>
</feature>
<accession>A0A9K3D1U9</accession>
<dbReference type="Proteomes" id="UP000265618">
    <property type="component" value="Unassembled WGS sequence"/>
</dbReference>
<evidence type="ECO:0000256" key="1">
    <source>
        <dbReference type="SAM" id="MobiDB-lite"/>
    </source>
</evidence>